<dbReference type="EMBL" id="JRKS01000005">
    <property type="protein sequence ID" value="KGJ09022.1"/>
    <property type="molecule type" value="Genomic_DNA"/>
</dbReference>
<reference evidence="2 3" key="2">
    <citation type="submission" date="2014-10" db="EMBL/GenBank/DDBJ databases">
        <title>Paracoccus sanguinis sp. nov., isolated from clinical specimens of New York State patients.</title>
        <authorList>
            <person name="Mingle L.A."/>
            <person name="Cole J.A."/>
            <person name="Lapierre P."/>
            <person name="Musser K.A."/>
        </authorList>
    </citation>
    <scope>NUCLEOTIDE SEQUENCE [LARGE SCALE GENOMIC DNA]</scope>
    <source>
        <strain evidence="2 3">HAMBI 3106</strain>
    </source>
</reference>
<keyword evidence="1" id="KW-1133">Transmembrane helix</keyword>
<feature type="transmembrane region" description="Helical" evidence="1">
    <location>
        <begin position="46"/>
        <end position="67"/>
    </location>
</feature>
<evidence type="ECO:0000256" key="1">
    <source>
        <dbReference type="SAM" id="Phobius"/>
    </source>
</evidence>
<feature type="transmembrane region" description="Helical" evidence="1">
    <location>
        <begin position="12"/>
        <end position="31"/>
    </location>
</feature>
<organism evidence="2 3">
    <name type="scientific">Paracoccus sphaerophysae</name>
    <dbReference type="NCBI Taxonomy" id="690417"/>
    <lineage>
        <taxon>Bacteria</taxon>
        <taxon>Pseudomonadati</taxon>
        <taxon>Pseudomonadota</taxon>
        <taxon>Alphaproteobacteria</taxon>
        <taxon>Rhodobacterales</taxon>
        <taxon>Paracoccaceae</taxon>
        <taxon>Paracoccus</taxon>
    </lineage>
</organism>
<evidence type="ECO:0000313" key="3">
    <source>
        <dbReference type="Proteomes" id="UP000029917"/>
    </source>
</evidence>
<evidence type="ECO:0000313" key="2">
    <source>
        <dbReference type="EMBL" id="KGJ09022.1"/>
    </source>
</evidence>
<proteinExistence type="predicted"/>
<comment type="caution">
    <text evidence="2">The sequence shown here is derived from an EMBL/GenBank/DDBJ whole genome shotgun (WGS) entry which is preliminary data.</text>
</comment>
<name>A0A099FG58_9RHOB</name>
<keyword evidence="1" id="KW-0812">Transmembrane</keyword>
<keyword evidence="1" id="KW-0472">Membrane</keyword>
<sequence length="78" mass="7896">MLKGAFGLIIRYVLYAIGAGLAGAGLATMAAGSDTLCISINQVTEYVATGLSMLLGGSATFVGTAIWSRIVKRKGGVT</sequence>
<dbReference type="AlphaFoldDB" id="A0A099FG58"/>
<gene>
    <name evidence="2" type="ORF">IC63_03105</name>
</gene>
<dbReference type="RefSeq" id="WP_036716827.1">
    <property type="nucleotide sequence ID" value="NZ_JRKS01000005.1"/>
</dbReference>
<protein>
    <submittedName>
        <fullName evidence="2">Uncharacterized protein</fullName>
    </submittedName>
</protein>
<accession>A0A099FG58</accession>
<reference evidence="2 3" key="1">
    <citation type="submission" date="2014-09" db="EMBL/GenBank/DDBJ databases">
        <authorList>
            <person name="McGinnis J.M."/>
            <person name="Wolfgang W.J."/>
        </authorList>
    </citation>
    <scope>NUCLEOTIDE SEQUENCE [LARGE SCALE GENOMIC DNA]</scope>
    <source>
        <strain evidence="2 3">HAMBI 3106</strain>
    </source>
</reference>
<keyword evidence="3" id="KW-1185">Reference proteome</keyword>
<dbReference type="Proteomes" id="UP000029917">
    <property type="component" value="Unassembled WGS sequence"/>
</dbReference>